<evidence type="ECO:0000259" key="2">
    <source>
        <dbReference type="PROSITE" id="PS00028"/>
    </source>
</evidence>
<feature type="compositionally biased region" description="Basic residues" evidence="1">
    <location>
        <begin position="783"/>
        <end position="793"/>
    </location>
</feature>
<dbReference type="InterPro" id="IPR003604">
    <property type="entry name" value="Matrin/U1-like-C_Znf_C2H2"/>
</dbReference>
<feature type="region of interest" description="Disordered" evidence="1">
    <location>
        <begin position="1"/>
        <end position="61"/>
    </location>
</feature>
<dbReference type="Proteomes" id="UP001159405">
    <property type="component" value="Unassembled WGS sequence"/>
</dbReference>
<feature type="domain" description="C2H2-type" evidence="2">
    <location>
        <begin position="1638"/>
        <end position="1660"/>
    </location>
</feature>
<feature type="compositionally biased region" description="Polar residues" evidence="1">
    <location>
        <begin position="1145"/>
        <end position="1167"/>
    </location>
</feature>
<feature type="compositionally biased region" description="Basic residues" evidence="1">
    <location>
        <begin position="735"/>
        <end position="748"/>
    </location>
</feature>
<feature type="compositionally biased region" description="Low complexity" evidence="1">
    <location>
        <begin position="1514"/>
        <end position="1523"/>
    </location>
</feature>
<feature type="compositionally biased region" description="Basic and acidic residues" evidence="1">
    <location>
        <begin position="181"/>
        <end position="191"/>
    </location>
</feature>
<feature type="compositionally biased region" description="Basic and acidic residues" evidence="1">
    <location>
        <begin position="848"/>
        <end position="877"/>
    </location>
</feature>
<evidence type="ECO:0000313" key="3">
    <source>
        <dbReference type="EMBL" id="CAH3153897.1"/>
    </source>
</evidence>
<feature type="compositionally biased region" description="Basic and acidic residues" evidence="1">
    <location>
        <begin position="1032"/>
        <end position="1049"/>
    </location>
</feature>
<feature type="compositionally biased region" description="Polar residues" evidence="1">
    <location>
        <begin position="596"/>
        <end position="605"/>
    </location>
</feature>
<feature type="compositionally biased region" description="Basic residues" evidence="1">
    <location>
        <begin position="708"/>
        <end position="726"/>
    </location>
</feature>
<protein>
    <recommendedName>
        <fullName evidence="2">C2H2-type domain-containing protein</fullName>
    </recommendedName>
</protein>
<feature type="compositionally biased region" description="Basic and acidic residues" evidence="1">
    <location>
        <begin position="301"/>
        <end position="311"/>
    </location>
</feature>
<dbReference type="PROSITE" id="PS00028">
    <property type="entry name" value="ZINC_FINGER_C2H2_1"/>
    <property type="match status" value="1"/>
</dbReference>
<feature type="region of interest" description="Disordered" evidence="1">
    <location>
        <begin position="1481"/>
        <end position="1615"/>
    </location>
</feature>
<dbReference type="InterPro" id="IPR013087">
    <property type="entry name" value="Znf_C2H2_type"/>
</dbReference>
<accession>A0ABN8Q059</accession>
<feature type="compositionally biased region" description="Basic and acidic residues" evidence="1">
    <location>
        <begin position="27"/>
        <end position="54"/>
    </location>
</feature>
<feature type="compositionally biased region" description="Polar residues" evidence="1">
    <location>
        <begin position="1093"/>
        <end position="1106"/>
    </location>
</feature>
<feature type="region of interest" description="Disordered" evidence="1">
    <location>
        <begin position="433"/>
        <end position="1002"/>
    </location>
</feature>
<dbReference type="SUPFAM" id="SSF57667">
    <property type="entry name" value="beta-beta-alpha zinc fingers"/>
    <property type="match status" value="1"/>
</dbReference>
<feature type="region of interest" description="Disordered" evidence="1">
    <location>
        <begin position="82"/>
        <end position="240"/>
    </location>
</feature>
<feature type="compositionally biased region" description="Basic and acidic residues" evidence="1">
    <location>
        <begin position="556"/>
        <end position="574"/>
    </location>
</feature>
<feature type="compositionally biased region" description="Basic and acidic residues" evidence="1">
    <location>
        <begin position="885"/>
        <end position="906"/>
    </location>
</feature>
<feature type="compositionally biased region" description="Basic and acidic residues" evidence="1">
    <location>
        <begin position="207"/>
        <end position="229"/>
    </location>
</feature>
<name>A0ABN8Q059_9CNID</name>
<keyword evidence="4" id="KW-1185">Reference proteome</keyword>
<feature type="region of interest" description="Disordered" evidence="1">
    <location>
        <begin position="390"/>
        <end position="411"/>
    </location>
</feature>
<feature type="compositionally biased region" description="Basic and acidic residues" evidence="1">
    <location>
        <begin position="439"/>
        <end position="469"/>
    </location>
</feature>
<feature type="region of interest" description="Disordered" evidence="1">
    <location>
        <begin position="1015"/>
        <end position="1114"/>
    </location>
</feature>
<feature type="compositionally biased region" description="Basic and acidic residues" evidence="1">
    <location>
        <begin position="115"/>
        <end position="145"/>
    </location>
</feature>
<feature type="compositionally biased region" description="Basic residues" evidence="1">
    <location>
        <begin position="1058"/>
        <end position="1080"/>
    </location>
</feature>
<feature type="compositionally biased region" description="Polar residues" evidence="1">
    <location>
        <begin position="1574"/>
        <end position="1589"/>
    </location>
</feature>
<proteinExistence type="predicted"/>
<evidence type="ECO:0000256" key="1">
    <source>
        <dbReference type="SAM" id="MobiDB-lite"/>
    </source>
</evidence>
<feature type="compositionally biased region" description="Basic and acidic residues" evidence="1">
    <location>
        <begin position="606"/>
        <end position="617"/>
    </location>
</feature>
<sequence>MNRKKTIDYIVTRRPRDSYGPSSSSKPRTESRDQRGRGDGDRDKKPFWKDDKNVGNESNYSTLEQLQREAVLKDLQEEISRSVLSQESLLLSGRDNRDSYSRDKVRGPILDEFSEDARDYRSSKSNRNDYRDSRDQQLRKHDDSRSRKRSYSPADDRSSSSYRKSREDTPTKRSRSTTSGNRRDSDDDLRNVLKQYQKSKWEDEDVSKDRTRYNSKDFVSKVDGKRNKESLGVSSSTDIFTMSSQGTLGSFSLESLPGSKDYFDAGFREDYREKDWLKEDKKTYRDSSKDRDYTSSRYRSSKQDRRGRLDYGLRGNDLENMDSRFKNDDREFSNEADLDRILYQNRESPNYGSLGSEILRDLSVTELAELAGEKFKTGFELGRPFFGFDRGQQRNKTGWQDQTAAGGTTADSVWNESSDLLLEGRAKSYGKTYGDDDFLLNRDRKDHKEDKPSSFKTQKRDSYSKDDKNVNSGQRGSLAPLLKPAKSGSLNKTSGGTSSKLSAPSTTKPGPKPLFPLGFMPRQVKVPQGKSTQKTPLNKGNQSPPLLPKKSGYFPRHTETKSRSRSRSSERVFESSDFGANTGAKRQVKPPGKGKFTTQNWSNPGDKNKKIEGKENASLKAPQLLSGTRGRGNVLTNNRGNRGRGGFQQKPGVGRAGAGIAQRGRGRGVRGKGPSNRGRGASRGRGLAARGRGRGVAQPPVGATVRNIFRRSKSRSPREGKHKRSSRSSGSPRGSRSRRRGSRSRSRSRSSSYCSTCSSGSCSTCHSWRSISVDSLNGDQDKKRHGHHRGKSGRRYDVDKKSEKSLDKLKDDIKHMEKQLEQKKVKDHSVSKLSEKPFDSKQSSNTTNEKRPSETRLSDKKPPEKKPLDKALVDKKPPGNNSDQKTSKDALKGKSDVKMTKSDPKAGFKQTKGGKLKDQKESVLDKEEKPERSFDDRKDVKRKTDNSREVILKSDKRKESPLFIKKEKESPAREVKIVSEKKRKGDKVLDESSSKMKAGSLKITIDQPKWLIDAKKSKNIEIDQPKWSTDTKQNKNMEVEVERTVDVKKKPSKSPPSKQKKKDKEKVKSKKAKKKSKKKKYDRDSADSGDESVYSSISGQDDFPSSNDEKSKYLQPYDQRIVEFSSGAVDANMITVHYAKRSKSSTRPVSRTSTEGETSKSSQSRANLITIPVSKEPPLLPNVSRPRKSSGAPPPSQEKVFDDDNSDAHYSEISYTGNEANVDYETAGFAGEFQGEQDYGRSYQGDEDLGQEWEPGHGEEGEYYYEGGGEGEGYEQEYYTYPQEGEVAGAGVVQEGENYQEWYEGEYVEGGTVEGETAGAEYEGEYYLAEDGLYYPVEGEAYEQYEGEYVEGGEHQEAEAVQGEAVTYDEYGYQYTEEGYQYVEEGQQYAEEGAEWQQYGEDGAAYQSGEGWGQGEVEGQWEEYQEGYPAEQSEWGPEYTQGIEYEGQEYQVEGAETLPQEGYDVSDVYEQSQYYVEGYQQPEEPNSVEQSFEPHLQTEHDQIQETSAIKDNSENVSVVPPNVGDNKKEAKPLKSILKKGNQAESKGTKLVSERLAQMKNQPGSKLETPGLGSTPASSSQTAETTGQNPRQEEEAKAQSESDRYRETEREILSSQPKDAIGTEFIVRVHGTGMSSFYCKLCNCRFNTLTAKNLHVKGMKHIELYIRLKSQLLQSVIKDTKVATAKRPTEEGASGAQKFPRILN</sequence>
<feature type="compositionally biased region" description="Low complexity" evidence="1">
    <location>
        <begin position="749"/>
        <end position="770"/>
    </location>
</feature>
<dbReference type="EMBL" id="CALNXK010000097">
    <property type="protein sequence ID" value="CAH3153897.1"/>
    <property type="molecule type" value="Genomic_DNA"/>
</dbReference>
<feature type="compositionally biased region" description="Polar residues" evidence="1">
    <location>
        <begin position="529"/>
        <end position="544"/>
    </location>
</feature>
<evidence type="ECO:0000313" key="4">
    <source>
        <dbReference type="Proteomes" id="UP001159405"/>
    </source>
</evidence>
<feature type="compositionally biased region" description="Basic and acidic residues" evidence="1">
    <location>
        <begin position="1199"/>
        <end position="1210"/>
    </location>
</feature>
<feature type="region of interest" description="Disordered" evidence="1">
    <location>
        <begin position="282"/>
        <end position="313"/>
    </location>
</feature>
<feature type="compositionally biased region" description="Basic and acidic residues" evidence="1">
    <location>
        <begin position="915"/>
        <end position="980"/>
    </location>
</feature>
<feature type="compositionally biased region" description="Basic and acidic residues" evidence="1">
    <location>
        <begin position="794"/>
        <end position="839"/>
    </location>
</feature>
<feature type="compositionally biased region" description="Basic and acidic residues" evidence="1">
    <location>
        <begin position="154"/>
        <end position="171"/>
    </location>
</feature>
<feature type="compositionally biased region" description="Polar residues" evidence="1">
    <location>
        <begin position="394"/>
        <end position="411"/>
    </location>
</feature>
<feature type="compositionally biased region" description="Basic and acidic residues" evidence="1">
    <location>
        <begin position="1015"/>
        <end position="1024"/>
    </location>
</feature>
<comment type="caution">
    <text evidence="3">The sequence shown here is derived from an EMBL/GenBank/DDBJ whole genome shotgun (WGS) entry which is preliminary data.</text>
</comment>
<organism evidence="3 4">
    <name type="scientific">Porites lobata</name>
    <dbReference type="NCBI Taxonomy" id="104759"/>
    <lineage>
        <taxon>Eukaryota</taxon>
        <taxon>Metazoa</taxon>
        <taxon>Cnidaria</taxon>
        <taxon>Anthozoa</taxon>
        <taxon>Hexacorallia</taxon>
        <taxon>Scleractinia</taxon>
        <taxon>Fungiina</taxon>
        <taxon>Poritidae</taxon>
        <taxon>Porites</taxon>
    </lineage>
</organism>
<feature type="compositionally biased region" description="Basic and acidic residues" evidence="1">
    <location>
        <begin position="94"/>
        <end position="106"/>
    </location>
</feature>
<feature type="compositionally biased region" description="Basic and acidic residues" evidence="1">
    <location>
        <begin position="1590"/>
        <end position="1611"/>
    </location>
</feature>
<feature type="compositionally biased region" description="Polar residues" evidence="1">
    <location>
        <begin position="488"/>
        <end position="508"/>
    </location>
</feature>
<gene>
    <name evidence="3" type="ORF">PLOB_00049786</name>
</gene>
<feature type="compositionally biased region" description="Basic and acidic residues" evidence="1">
    <location>
        <begin position="282"/>
        <end position="294"/>
    </location>
</feature>
<reference evidence="3 4" key="1">
    <citation type="submission" date="2022-05" db="EMBL/GenBank/DDBJ databases">
        <authorList>
            <consortium name="Genoscope - CEA"/>
            <person name="William W."/>
        </authorList>
    </citation>
    <scope>NUCLEOTIDE SEQUENCE [LARGE SCALE GENOMIC DNA]</scope>
</reference>
<dbReference type="InterPro" id="IPR036236">
    <property type="entry name" value="Znf_C2H2_sf"/>
</dbReference>
<feature type="region of interest" description="Disordered" evidence="1">
    <location>
        <begin position="1137"/>
        <end position="1211"/>
    </location>
</feature>
<feature type="region of interest" description="Disordered" evidence="1">
    <location>
        <begin position="1237"/>
        <end position="1271"/>
    </location>
</feature>
<feature type="compositionally biased region" description="Low complexity" evidence="1">
    <location>
        <begin position="627"/>
        <end position="640"/>
    </location>
</feature>
<dbReference type="SMART" id="SM00451">
    <property type="entry name" value="ZnF_U1"/>
    <property type="match status" value="1"/>
</dbReference>